<accession>A0A7W7CHN9</accession>
<dbReference type="SUPFAM" id="SSF56300">
    <property type="entry name" value="Metallo-dependent phosphatases"/>
    <property type="match status" value="1"/>
</dbReference>
<evidence type="ECO:0000256" key="3">
    <source>
        <dbReference type="SAM" id="SignalP"/>
    </source>
</evidence>
<reference evidence="5 6" key="1">
    <citation type="submission" date="2020-08" db="EMBL/GenBank/DDBJ databases">
        <title>Sequencing the genomes of 1000 actinobacteria strains.</title>
        <authorList>
            <person name="Klenk H.-P."/>
        </authorList>
    </citation>
    <scope>NUCLEOTIDE SEQUENCE [LARGE SCALE GENOMIC DNA]</scope>
    <source>
        <strain evidence="5 6">DSM 44230</strain>
    </source>
</reference>
<protein>
    <recommendedName>
        <fullName evidence="4">MAM domain-containing protein</fullName>
    </recommendedName>
</protein>
<dbReference type="InterPro" id="IPR029052">
    <property type="entry name" value="Metallo-depent_PP-like"/>
</dbReference>
<proteinExistence type="predicted"/>
<dbReference type="Pfam" id="PF00149">
    <property type="entry name" value="Metallophos"/>
    <property type="match status" value="1"/>
</dbReference>
<comment type="caution">
    <text evidence="5">The sequence shown here is derived from an EMBL/GenBank/DDBJ whole genome shotgun (WGS) entry which is preliminary data.</text>
</comment>
<dbReference type="EMBL" id="JACHMH010000001">
    <property type="protein sequence ID" value="MBB4679966.1"/>
    <property type="molecule type" value="Genomic_DNA"/>
</dbReference>
<keyword evidence="1 3" id="KW-0732">Signal</keyword>
<sequence>MRRKPPSRRWRSPVAVAGVLMLSGGALVAAAASDPVEQVTQLVEPGTVTERMSVAAGGRGSTLADSAGQQVCRAGATWLRLRFTSLDLRGSDSIQLTGAAGGSVTLEARHWPGRAFHTRALPGDCVTITPSLRDPASRFAVDSYQVGSRPLAEAAVTVAAVGDMCGSECDRTATLTQGFNPTAVITAGDNAYSSGSLSEYRSNYDPYWGKFKDRTFPSAGNHEYRTAGAAGYFDYYGARAGERGKGYYSVDIGDWHFIALNSNIDRGAGSAQEKWLRADLAANTKPCTAAYWHHPLFSRGDHGDNVSVKPLYQALYDAKADLVITGHDHNYERFAPARPDGTKDEANGIRQLVVGTGGTGLRAMISSTKGPTEAGNAKTFGVAKLTLTATGYTSEFLPVAGQSFTDKVSGSCHKASSNPDFGAAVTPAAVSVTPGGSTEATVTVSSTGGFTGATQLSATGLPAGVTARLDPATVTPPANGKATAKLTLTAAASAANGTSTVTVHAASGTRTRSATLAVTVGSGGGGTVFADDFESEKGWTTNSGGGDSASSGKWERGDPAETTSTKSNQVKQSGTPPSGANCLVTAAAAGSTYGANDVDGGTTTTTSPAITLPAGKSTLSFAYNFAHDDSGPDDHLRVQVVDGATATTVFEKAGATANLAASWQQATADLSAYAGRTVRVRVVAADVGATSLIEAQLDDLKIVNG</sequence>
<name>A0A7W7CHN9_9PSEU</name>
<dbReference type="RefSeq" id="WP_185005648.1">
    <property type="nucleotide sequence ID" value="NZ_BAAAUI010000017.1"/>
</dbReference>
<evidence type="ECO:0000313" key="6">
    <source>
        <dbReference type="Proteomes" id="UP000533598"/>
    </source>
</evidence>
<evidence type="ECO:0000256" key="1">
    <source>
        <dbReference type="ARBA" id="ARBA00022729"/>
    </source>
</evidence>
<feature type="compositionally biased region" description="Polar residues" evidence="2">
    <location>
        <begin position="561"/>
        <end position="578"/>
    </location>
</feature>
<dbReference type="Proteomes" id="UP000533598">
    <property type="component" value="Unassembled WGS sequence"/>
</dbReference>
<evidence type="ECO:0000313" key="5">
    <source>
        <dbReference type="EMBL" id="MBB4679966.1"/>
    </source>
</evidence>
<gene>
    <name evidence="5" type="ORF">HNR67_006084</name>
</gene>
<dbReference type="Gene3D" id="3.60.21.10">
    <property type="match status" value="1"/>
</dbReference>
<evidence type="ECO:0000256" key="2">
    <source>
        <dbReference type="SAM" id="MobiDB-lite"/>
    </source>
</evidence>
<dbReference type="PANTHER" id="PTHR22953">
    <property type="entry name" value="ACID PHOSPHATASE RELATED"/>
    <property type="match status" value="1"/>
</dbReference>
<dbReference type="GO" id="GO:0016020">
    <property type="term" value="C:membrane"/>
    <property type="evidence" value="ECO:0007669"/>
    <property type="project" value="InterPro"/>
</dbReference>
<dbReference type="InterPro" id="IPR004843">
    <property type="entry name" value="Calcineurin-like_PHP"/>
</dbReference>
<feature type="signal peptide" evidence="3">
    <location>
        <begin position="1"/>
        <end position="31"/>
    </location>
</feature>
<dbReference type="NCBIfam" id="NF038128">
    <property type="entry name" value="choice_anch_J"/>
    <property type="match status" value="1"/>
</dbReference>
<dbReference type="Gene3D" id="2.60.120.200">
    <property type="match status" value="1"/>
</dbReference>
<dbReference type="GO" id="GO:0003993">
    <property type="term" value="F:acid phosphatase activity"/>
    <property type="evidence" value="ECO:0007669"/>
    <property type="project" value="InterPro"/>
</dbReference>
<organism evidence="5 6">
    <name type="scientific">Crossiella cryophila</name>
    <dbReference type="NCBI Taxonomy" id="43355"/>
    <lineage>
        <taxon>Bacteria</taxon>
        <taxon>Bacillati</taxon>
        <taxon>Actinomycetota</taxon>
        <taxon>Actinomycetes</taxon>
        <taxon>Pseudonocardiales</taxon>
        <taxon>Pseudonocardiaceae</taxon>
        <taxon>Crossiella</taxon>
    </lineage>
</organism>
<dbReference type="SUPFAM" id="SSF49899">
    <property type="entry name" value="Concanavalin A-like lectins/glucanases"/>
    <property type="match status" value="1"/>
</dbReference>
<feature type="region of interest" description="Disordered" evidence="2">
    <location>
        <begin position="529"/>
        <end position="579"/>
    </location>
</feature>
<dbReference type="InterPro" id="IPR013320">
    <property type="entry name" value="ConA-like_dom_sf"/>
</dbReference>
<feature type="domain" description="MAM" evidence="4">
    <location>
        <begin position="529"/>
        <end position="705"/>
    </location>
</feature>
<feature type="chain" id="PRO_5030508345" description="MAM domain-containing protein" evidence="3">
    <location>
        <begin position="32"/>
        <end position="705"/>
    </location>
</feature>
<dbReference type="InterPro" id="IPR039331">
    <property type="entry name" value="PAPs-like"/>
</dbReference>
<dbReference type="InterPro" id="IPR000998">
    <property type="entry name" value="MAM_dom"/>
</dbReference>
<keyword evidence="6" id="KW-1185">Reference proteome</keyword>
<dbReference type="PROSITE" id="PS50060">
    <property type="entry name" value="MAM_2"/>
    <property type="match status" value="1"/>
</dbReference>
<dbReference type="PANTHER" id="PTHR22953:SF153">
    <property type="entry name" value="PURPLE ACID PHOSPHATASE"/>
    <property type="match status" value="1"/>
</dbReference>
<evidence type="ECO:0000259" key="4">
    <source>
        <dbReference type="PROSITE" id="PS50060"/>
    </source>
</evidence>
<dbReference type="AlphaFoldDB" id="A0A7W7CHN9"/>